<evidence type="ECO:0000313" key="4">
    <source>
        <dbReference type="EMBL" id="CAB4893769.1"/>
    </source>
</evidence>
<dbReference type="InterPro" id="IPR050109">
    <property type="entry name" value="HTH-type_TetR-like_transc_reg"/>
</dbReference>
<dbReference type="PROSITE" id="PS50977">
    <property type="entry name" value="HTH_TETR_2"/>
    <property type="match status" value="1"/>
</dbReference>
<sequence length="189" mass="20943">MNLEEMTPNQSARRDRVIESALELASEGGYDAVQMRDVAISAQVALGTIYRYFSSKDHLLAAAQLELWRKQSERLKAHPAKGESDAERVMSVLNRSMRGALNDPQRTQALVTASSSPDPAVRECQSELMGIMDEVLGAAMSDVEPTRRDQIAVTLRQVWFAWLLGWVNGWNDAPTVSAQLETATRLLLA</sequence>
<evidence type="ECO:0000313" key="5">
    <source>
        <dbReference type="EMBL" id="CAB4968265.1"/>
    </source>
</evidence>
<gene>
    <name evidence="3" type="ORF">UFOPK2683_01383</name>
    <name evidence="4" type="ORF">UFOPK3605_00070</name>
    <name evidence="5" type="ORF">UFOPK3897_00074</name>
    <name evidence="6" type="ORF">UFOPK4121_00085</name>
</gene>
<name>A0A6J7QBH2_9ZZZZ</name>
<dbReference type="InterPro" id="IPR001647">
    <property type="entry name" value="HTH_TetR"/>
</dbReference>
<dbReference type="EMBL" id="CAFBPQ010000001">
    <property type="protein sequence ID" value="CAB5011692.1"/>
    <property type="molecule type" value="Genomic_DNA"/>
</dbReference>
<reference evidence="6" key="1">
    <citation type="submission" date="2020-05" db="EMBL/GenBank/DDBJ databases">
        <authorList>
            <person name="Chiriac C."/>
            <person name="Salcher M."/>
            <person name="Ghai R."/>
            <person name="Kavagutti S V."/>
        </authorList>
    </citation>
    <scope>NUCLEOTIDE SEQUENCE</scope>
</reference>
<dbReference type="InterPro" id="IPR041642">
    <property type="entry name" value="KstR_C"/>
</dbReference>
<dbReference type="SUPFAM" id="SSF46689">
    <property type="entry name" value="Homeodomain-like"/>
    <property type="match status" value="1"/>
</dbReference>
<protein>
    <submittedName>
        <fullName evidence="6">Unannotated protein</fullName>
    </submittedName>
</protein>
<dbReference type="InterPro" id="IPR009057">
    <property type="entry name" value="Homeodomain-like_sf"/>
</dbReference>
<evidence type="ECO:0000313" key="3">
    <source>
        <dbReference type="EMBL" id="CAB4732691.1"/>
    </source>
</evidence>
<feature type="domain" description="HTH tetR-type" evidence="2">
    <location>
        <begin position="11"/>
        <end position="71"/>
    </location>
</feature>
<dbReference type="Pfam" id="PF17925">
    <property type="entry name" value="TetR_C_20"/>
    <property type="match status" value="1"/>
</dbReference>
<dbReference type="Pfam" id="PF00440">
    <property type="entry name" value="TetR_N"/>
    <property type="match status" value="1"/>
</dbReference>
<dbReference type="PRINTS" id="PR00455">
    <property type="entry name" value="HTHTETR"/>
</dbReference>
<dbReference type="AlphaFoldDB" id="A0A6J7QBH2"/>
<keyword evidence="1" id="KW-0238">DNA-binding</keyword>
<proteinExistence type="predicted"/>
<evidence type="ECO:0000256" key="1">
    <source>
        <dbReference type="ARBA" id="ARBA00023125"/>
    </source>
</evidence>
<dbReference type="EMBL" id="CAFBOF010000001">
    <property type="protein sequence ID" value="CAB4968265.1"/>
    <property type="molecule type" value="Genomic_DNA"/>
</dbReference>
<dbReference type="EMBL" id="CAFBMM010000001">
    <property type="protein sequence ID" value="CAB4893769.1"/>
    <property type="molecule type" value="Genomic_DNA"/>
</dbReference>
<dbReference type="EMBL" id="CAEZYK010000101">
    <property type="protein sequence ID" value="CAB4732691.1"/>
    <property type="molecule type" value="Genomic_DNA"/>
</dbReference>
<organism evidence="6">
    <name type="scientific">freshwater metagenome</name>
    <dbReference type="NCBI Taxonomy" id="449393"/>
    <lineage>
        <taxon>unclassified sequences</taxon>
        <taxon>metagenomes</taxon>
        <taxon>ecological metagenomes</taxon>
    </lineage>
</organism>
<dbReference type="PANTHER" id="PTHR30055">
    <property type="entry name" value="HTH-TYPE TRANSCRIPTIONAL REGULATOR RUTR"/>
    <property type="match status" value="1"/>
</dbReference>
<evidence type="ECO:0000259" key="2">
    <source>
        <dbReference type="PROSITE" id="PS50977"/>
    </source>
</evidence>
<evidence type="ECO:0000313" key="6">
    <source>
        <dbReference type="EMBL" id="CAB5011692.1"/>
    </source>
</evidence>
<dbReference type="GO" id="GO:0000976">
    <property type="term" value="F:transcription cis-regulatory region binding"/>
    <property type="evidence" value="ECO:0007669"/>
    <property type="project" value="TreeGrafter"/>
</dbReference>
<accession>A0A6J7QBH2</accession>
<dbReference type="GO" id="GO:0003700">
    <property type="term" value="F:DNA-binding transcription factor activity"/>
    <property type="evidence" value="ECO:0007669"/>
    <property type="project" value="TreeGrafter"/>
</dbReference>
<dbReference type="PANTHER" id="PTHR30055:SF242">
    <property type="entry name" value="HTH-TYPE TRANSCRIPTIONAL REPRESSOR KSTR"/>
    <property type="match status" value="1"/>
</dbReference>
<dbReference type="Gene3D" id="1.10.357.10">
    <property type="entry name" value="Tetracycline Repressor, domain 2"/>
    <property type="match status" value="1"/>
</dbReference>